<protein>
    <recommendedName>
        <fullName evidence="3">DUF4192 domain-containing protein</fullName>
    </recommendedName>
</protein>
<organism evidence="1 2">
    <name type="scientific">Corynebacterium occultum</name>
    <dbReference type="NCBI Taxonomy" id="2675219"/>
    <lineage>
        <taxon>Bacteria</taxon>
        <taxon>Bacillati</taxon>
        <taxon>Actinomycetota</taxon>
        <taxon>Actinomycetes</taxon>
        <taxon>Mycobacteriales</taxon>
        <taxon>Corynebacteriaceae</taxon>
        <taxon>Corynebacterium</taxon>
    </lineage>
</organism>
<evidence type="ECO:0008006" key="3">
    <source>
        <dbReference type="Google" id="ProtNLM"/>
    </source>
</evidence>
<proteinExistence type="predicted"/>
<evidence type="ECO:0000313" key="2">
    <source>
        <dbReference type="Proteomes" id="UP000424462"/>
    </source>
</evidence>
<keyword evidence="2" id="KW-1185">Reference proteome</keyword>
<dbReference type="EMBL" id="CP046455">
    <property type="protein sequence ID" value="QGU07591.1"/>
    <property type="molecule type" value="Genomic_DNA"/>
</dbReference>
<dbReference type="InterPro" id="IPR025447">
    <property type="entry name" value="DUF4192"/>
</dbReference>
<sequence length="394" mass="43017">MKPMIIRTMTSTLTQCTPAELLANLPGILGFFPRESLVLTTFNQVPNSRRYLLGPVMRLDLGDTQALEEVGQVLSREEPDLVFGFLISTAEVEVVEDMARDIFERSNRGLFDINACWTTREVLTGEPYQLVFGPGEEELSQILRNNDDWRNGRISPVSTAIAMEPLLRNGQLPELNRDDAFDYFNRFNPLFDAAEAAALESFAARHAADLCERIQQEVESGESEALGAIIADFALILEENEETGADVETLMATEEQLLTVAIYLSESLLRDAVLGVGLKYRRSSLALALAVARTFGGTIRANALSFYAVVAIGAQLSMQAVPALLAAQKEVPGHTLSAFLLDGAQVGAHDAILEATRRGSELVADKYRVPETLRMKFTGTDEPETDGGEGLAAS</sequence>
<dbReference type="Pfam" id="PF13830">
    <property type="entry name" value="DUF4192"/>
    <property type="match status" value="1"/>
</dbReference>
<gene>
    <name evidence="1" type="ORF">COCCU_08335</name>
</gene>
<dbReference type="Proteomes" id="UP000424462">
    <property type="component" value="Chromosome"/>
</dbReference>
<name>A0A6B8W4W6_9CORY</name>
<dbReference type="KEGG" id="cok:COCCU_08335"/>
<reference evidence="1 2" key="1">
    <citation type="submission" date="2019-11" db="EMBL/GenBank/DDBJ databases">
        <title>Complete genome sequence of Corynebacterium kalinowskii 1959, a novel Corynebacterium species isolated from soil of a small paddock in Vilsendorf, Germany.</title>
        <authorList>
            <person name="Schaffert L."/>
            <person name="Ruwe M."/>
            <person name="Milse J."/>
            <person name="Hanuschka K."/>
            <person name="Ortseifen V."/>
            <person name="Droste J."/>
            <person name="Brandt D."/>
            <person name="Schlueter L."/>
            <person name="Kutter Y."/>
            <person name="Vinke S."/>
            <person name="Viehoefer P."/>
            <person name="Jacob L."/>
            <person name="Luebke N.-C."/>
            <person name="Schulte-Berndt E."/>
            <person name="Hain C."/>
            <person name="Linder M."/>
            <person name="Schmidt P."/>
            <person name="Wollenschlaeger L."/>
            <person name="Luttermann T."/>
            <person name="Thieme E."/>
            <person name="Hassa J."/>
            <person name="Haak M."/>
            <person name="Wittchen M."/>
            <person name="Mentz A."/>
            <person name="Persicke M."/>
            <person name="Busche T."/>
            <person name="Ruckert C."/>
        </authorList>
    </citation>
    <scope>NUCLEOTIDE SEQUENCE [LARGE SCALE GENOMIC DNA]</scope>
    <source>
        <strain evidence="1 2">2039</strain>
    </source>
</reference>
<dbReference type="AlphaFoldDB" id="A0A6B8W4W6"/>
<evidence type="ECO:0000313" key="1">
    <source>
        <dbReference type="EMBL" id="QGU07591.1"/>
    </source>
</evidence>
<accession>A0A6B8W4W6</accession>